<reference evidence="1 2" key="1">
    <citation type="journal article" date="2018" name="Mol. Biol. Evol.">
        <title>Broad Genomic Sampling Reveals a Smut Pathogenic Ancestry of the Fungal Clade Ustilaginomycotina.</title>
        <authorList>
            <person name="Kijpornyongpan T."/>
            <person name="Mondo S.J."/>
            <person name="Barry K."/>
            <person name="Sandor L."/>
            <person name="Lee J."/>
            <person name="Lipzen A."/>
            <person name="Pangilinan J."/>
            <person name="LaButti K."/>
            <person name="Hainaut M."/>
            <person name="Henrissat B."/>
            <person name="Grigoriev I.V."/>
            <person name="Spatafora J.W."/>
            <person name="Aime M.C."/>
        </authorList>
    </citation>
    <scope>NUCLEOTIDE SEQUENCE [LARGE SCALE GENOMIC DNA]</scope>
    <source>
        <strain evidence="1 2">SA 807</strain>
    </source>
</reference>
<dbReference type="EMBL" id="KZ819873">
    <property type="protein sequence ID" value="PWN51064.1"/>
    <property type="molecule type" value="Genomic_DNA"/>
</dbReference>
<proteinExistence type="predicted"/>
<organism evidence="1 2">
    <name type="scientific">Violaceomyces palustris</name>
    <dbReference type="NCBI Taxonomy" id="1673888"/>
    <lineage>
        <taxon>Eukaryota</taxon>
        <taxon>Fungi</taxon>
        <taxon>Dikarya</taxon>
        <taxon>Basidiomycota</taxon>
        <taxon>Ustilaginomycotina</taxon>
        <taxon>Ustilaginomycetes</taxon>
        <taxon>Violaceomycetales</taxon>
        <taxon>Violaceomycetaceae</taxon>
        <taxon>Violaceomyces</taxon>
    </lineage>
</organism>
<name>A0ACD0NZ30_9BASI</name>
<gene>
    <name evidence="1" type="ORF">IE53DRAFT_314564</name>
</gene>
<dbReference type="Proteomes" id="UP000245626">
    <property type="component" value="Unassembled WGS sequence"/>
</dbReference>
<evidence type="ECO:0000313" key="2">
    <source>
        <dbReference type="Proteomes" id="UP000245626"/>
    </source>
</evidence>
<sequence length="97" mass="10957">FGLVLFTGAMGLMEGKDSEQLKSKFSEMYFPALLANWKIWPAIQLINFRYMPLKYRVPFTSSCGVLWTLYLSLLNTARGSANRVEQATIKEVVNSSA</sequence>
<evidence type="ECO:0000313" key="1">
    <source>
        <dbReference type="EMBL" id="PWN51064.1"/>
    </source>
</evidence>
<keyword evidence="2" id="KW-1185">Reference proteome</keyword>
<feature type="non-terminal residue" evidence="1">
    <location>
        <position position="1"/>
    </location>
</feature>
<accession>A0ACD0NZ30</accession>
<protein>
    <submittedName>
        <fullName evidence="1">Uncharacterized protein</fullName>
    </submittedName>
</protein>